<organism evidence="6 7">
    <name type="scientific">Calocera cornea HHB12733</name>
    <dbReference type="NCBI Taxonomy" id="1353952"/>
    <lineage>
        <taxon>Eukaryota</taxon>
        <taxon>Fungi</taxon>
        <taxon>Dikarya</taxon>
        <taxon>Basidiomycota</taxon>
        <taxon>Agaricomycotina</taxon>
        <taxon>Dacrymycetes</taxon>
        <taxon>Dacrymycetales</taxon>
        <taxon>Dacrymycetaceae</taxon>
        <taxon>Calocera</taxon>
    </lineage>
</organism>
<dbReference type="Pfam" id="PF01370">
    <property type="entry name" value="Epimerase"/>
    <property type="match status" value="1"/>
</dbReference>
<evidence type="ECO:0000256" key="3">
    <source>
        <dbReference type="ARBA" id="ARBA00023027"/>
    </source>
</evidence>
<dbReference type="InParanoid" id="A0A165CCL3"/>
<evidence type="ECO:0000313" key="6">
    <source>
        <dbReference type="EMBL" id="KZT50584.1"/>
    </source>
</evidence>
<sequence length="278" mass="30975">MQLHLRIAVTGARGLVGQELTAYLKKQGHHVIEINRTPQKEKGDGRSEQRTAEATDYNAVKEAFRGADAVIHLAAVPDPLERGDYVVHNVNVQSGYNALHAAGALGIKRFVFASSINAHGLAYSQGKIQFSSFPLNETMSPCPSDPYALSKAIVEIQCDSFARIYPQMRIVSLRCTELSLLKELPPREEEEDARWLWSWVNPTAASRAFLLAITAGDFVGHEVFYIVAPITDRKEPTGELINRWWPSVPIKGDMSGNRGFFDCSKAKRMLGWVHVEQE</sequence>
<name>A0A165CCL3_9BASI</name>
<evidence type="ECO:0000256" key="4">
    <source>
        <dbReference type="SAM" id="MobiDB-lite"/>
    </source>
</evidence>
<reference evidence="6 7" key="1">
    <citation type="journal article" date="2016" name="Mol. Biol. Evol.">
        <title>Comparative Genomics of Early-Diverging Mushroom-Forming Fungi Provides Insights into the Origins of Lignocellulose Decay Capabilities.</title>
        <authorList>
            <person name="Nagy L.G."/>
            <person name="Riley R."/>
            <person name="Tritt A."/>
            <person name="Adam C."/>
            <person name="Daum C."/>
            <person name="Floudas D."/>
            <person name="Sun H."/>
            <person name="Yadav J.S."/>
            <person name="Pangilinan J."/>
            <person name="Larsson K.H."/>
            <person name="Matsuura K."/>
            <person name="Barry K."/>
            <person name="Labutti K."/>
            <person name="Kuo R."/>
            <person name="Ohm R.A."/>
            <person name="Bhattacharya S.S."/>
            <person name="Shirouzu T."/>
            <person name="Yoshinaga Y."/>
            <person name="Martin F.M."/>
            <person name="Grigoriev I.V."/>
            <person name="Hibbett D.S."/>
        </authorList>
    </citation>
    <scope>NUCLEOTIDE SEQUENCE [LARGE SCALE GENOMIC DNA]</scope>
    <source>
        <strain evidence="6 7">HHB12733</strain>
    </source>
</reference>
<dbReference type="InterPro" id="IPR001509">
    <property type="entry name" value="Epimerase_deHydtase"/>
</dbReference>
<feature type="region of interest" description="Disordered" evidence="4">
    <location>
        <begin position="34"/>
        <end position="54"/>
    </location>
</feature>
<dbReference type="OrthoDB" id="202470at2759"/>
<keyword evidence="7" id="KW-1185">Reference proteome</keyword>
<feature type="domain" description="NAD-dependent epimerase/dehydratase" evidence="5">
    <location>
        <begin position="7"/>
        <end position="178"/>
    </location>
</feature>
<dbReference type="Proteomes" id="UP000076842">
    <property type="component" value="Unassembled WGS sequence"/>
</dbReference>
<evidence type="ECO:0000256" key="1">
    <source>
        <dbReference type="ARBA" id="ARBA00007637"/>
    </source>
</evidence>
<evidence type="ECO:0000313" key="7">
    <source>
        <dbReference type="Proteomes" id="UP000076842"/>
    </source>
</evidence>
<dbReference type="EMBL" id="KV424159">
    <property type="protein sequence ID" value="KZT50584.1"/>
    <property type="molecule type" value="Genomic_DNA"/>
</dbReference>
<accession>A0A165CCL3</accession>
<gene>
    <name evidence="6" type="ORF">CALCODRAFT_478219</name>
</gene>
<dbReference type="AlphaFoldDB" id="A0A165CCL3"/>
<evidence type="ECO:0000256" key="2">
    <source>
        <dbReference type="ARBA" id="ARBA00023002"/>
    </source>
</evidence>
<keyword evidence="3" id="KW-0520">NAD</keyword>
<comment type="similarity">
    <text evidence="1">Belongs to the NAD(P)-dependent epimerase/dehydratase family.</text>
</comment>
<dbReference type="PANTHER" id="PTHR43103:SF5">
    <property type="entry name" value="4-EPIMERASE, PUTATIVE (AFU_ORTHOLOGUE AFUA_7G00360)-RELATED"/>
    <property type="match status" value="1"/>
</dbReference>
<dbReference type="Gene3D" id="3.40.50.720">
    <property type="entry name" value="NAD(P)-binding Rossmann-like Domain"/>
    <property type="match status" value="1"/>
</dbReference>
<proteinExistence type="inferred from homology"/>
<dbReference type="STRING" id="1353952.A0A165CCL3"/>
<keyword evidence="2" id="KW-0560">Oxidoreductase</keyword>
<feature type="compositionally biased region" description="Basic and acidic residues" evidence="4">
    <location>
        <begin position="34"/>
        <end position="53"/>
    </location>
</feature>
<dbReference type="GO" id="GO:0016491">
    <property type="term" value="F:oxidoreductase activity"/>
    <property type="evidence" value="ECO:0007669"/>
    <property type="project" value="UniProtKB-KW"/>
</dbReference>
<dbReference type="SUPFAM" id="SSF51735">
    <property type="entry name" value="NAD(P)-binding Rossmann-fold domains"/>
    <property type="match status" value="1"/>
</dbReference>
<evidence type="ECO:0000259" key="5">
    <source>
        <dbReference type="Pfam" id="PF01370"/>
    </source>
</evidence>
<dbReference type="PANTHER" id="PTHR43103">
    <property type="entry name" value="NUCLEOSIDE-DIPHOSPHATE-SUGAR EPIMERASE"/>
    <property type="match status" value="1"/>
</dbReference>
<dbReference type="InterPro" id="IPR036291">
    <property type="entry name" value="NAD(P)-bd_dom_sf"/>
</dbReference>
<protein>
    <submittedName>
        <fullName evidence="6">NAD(P)-binding protein</fullName>
    </submittedName>
</protein>